<dbReference type="SUPFAM" id="SSF101908">
    <property type="entry name" value="Putative isomerase YbhE"/>
    <property type="match status" value="1"/>
</dbReference>
<dbReference type="EMBL" id="PTIX01000029">
    <property type="protein sequence ID" value="PPK63305.1"/>
    <property type="molecule type" value="Genomic_DNA"/>
</dbReference>
<protein>
    <recommendedName>
        <fullName evidence="3">WD40 repeat protein</fullName>
    </recommendedName>
</protein>
<dbReference type="InterPro" id="IPR001680">
    <property type="entry name" value="WD40_rpt"/>
</dbReference>
<dbReference type="InterPro" id="IPR015943">
    <property type="entry name" value="WD40/YVTN_repeat-like_dom_sf"/>
</dbReference>
<gene>
    <name evidence="1" type="ORF">CLV40_12918</name>
</gene>
<dbReference type="Gene3D" id="2.130.10.10">
    <property type="entry name" value="YVTN repeat-like/Quinoprotein amine dehydrogenase"/>
    <property type="match status" value="2"/>
</dbReference>
<dbReference type="OrthoDB" id="192618at2"/>
<evidence type="ECO:0000313" key="2">
    <source>
        <dbReference type="Proteomes" id="UP000239203"/>
    </source>
</evidence>
<dbReference type="PANTHER" id="PTHR19879">
    <property type="entry name" value="TRANSCRIPTION INITIATION FACTOR TFIID"/>
    <property type="match status" value="1"/>
</dbReference>
<proteinExistence type="predicted"/>
<dbReference type="PANTHER" id="PTHR19879:SF9">
    <property type="entry name" value="TRANSCRIPTION INITIATION FACTOR TFIID SUBUNIT 5"/>
    <property type="match status" value="1"/>
</dbReference>
<evidence type="ECO:0000313" key="1">
    <source>
        <dbReference type="EMBL" id="PPK63305.1"/>
    </source>
</evidence>
<dbReference type="RefSeq" id="WP_104482798.1">
    <property type="nucleotide sequence ID" value="NZ_CP154825.1"/>
</dbReference>
<dbReference type="Proteomes" id="UP000239203">
    <property type="component" value="Unassembled WGS sequence"/>
</dbReference>
<reference evidence="1 2" key="1">
    <citation type="submission" date="2018-02" db="EMBL/GenBank/DDBJ databases">
        <title>Genomic Encyclopedia of Archaeal and Bacterial Type Strains, Phase II (KMG-II): from individual species to whole genera.</title>
        <authorList>
            <person name="Goeker M."/>
        </authorList>
    </citation>
    <scope>NUCLEOTIDE SEQUENCE [LARGE SCALE GENOMIC DNA]</scope>
    <source>
        <strain evidence="1 2">YU 961-1</strain>
    </source>
</reference>
<sequence length="298" mass="32044">MTKVVAPVLTEPAAEVVASSQRDLAASATTDGDVRLWRTGIDGSMFPIANMAAEKGKTVGPVALSVNGRMLFGSGRFWDLEDPTRPRQLPGRPSRAASVVFSPDGRLAASVEPRLDMAGAVHLWDTCREHDDPPLASLPTPVRVVAFASAHVLIVSGDGDIMRPWNVSDPRHPVELGTIFVSPRRGDNEIRSVAISPDGLTLAVIPDDEGPPQIWNLSDPTFPTKIGELTGAHSSTKAITFSADGKSIITAGDNTLQKWNIDVERIAEQLCTDASPRISPSEWREYGLSHLTYRPPCA</sequence>
<keyword evidence="2" id="KW-1185">Reference proteome</keyword>
<accession>A0A2S6GDL4</accession>
<evidence type="ECO:0008006" key="3">
    <source>
        <dbReference type="Google" id="ProtNLM"/>
    </source>
</evidence>
<dbReference type="Pfam" id="PF00400">
    <property type="entry name" value="WD40"/>
    <property type="match status" value="1"/>
</dbReference>
<organism evidence="1 2">
    <name type="scientific">Actinokineospora auranticolor</name>
    <dbReference type="NCBI Taxonomy" id="155976"/>
    <lineage>
        <taxon>Bacteria</taxon>
        <taxon>Bacillati</taxon>
        <taxon>Actinomycetota</taxon>
        <taxon>Actinomycetes</taxon>
        <taxon>Pseudonocardiales</taxon>
        <taxon>Pseudonocardiaceae</taxon>
        <taxon>Actinokineospora</taxon>
    </lineage>
</organism>
<dbReference type="AlphaFoldDB" id="A0A2S6GDL4"/>
<name>A0A2S6GDL4_9PSEU</name>
<comment type="caution">
    <text evidence="1">The sequence shown here is derived from an EMBL/GenBank/DDBJ whole genome shotgun (WGS) entry which is preliminary data.</text>
</comment>